<dbReference type="PANTHER" id="PTHR10133">
    <property type="entry name" value="DNA POLYMERASE I"/>
    <property type="match status" value="1"/>
</dbReference>
<sequence>MATSDSFQMDSLSDSLLAAVTETSFYAPNHPPVTEKEPSKPLTELNLPTAVINCYQRSGISHLFAWQAECIEKASASGKRNFIFSAPASAGKTIVSELLLIKSVLETKRKALFIEPYVSIVQEKANYFRKLFSSLHLRIASYAGTNDSYHSFSNSHIIICTIEKANSIINRLLSNRDDLNEIGIIIVDELHWIGESNRGYLLELLLSKIIYYNHLQTTNNPVQIIGMSATIPNLNQLAQWLNAEVYETTFRPIPLEEYIKIESILYNKQFIPIRQLHLSDQLNQGDSEGITEIIWNVIKQNCRSVLVFCSTKHWCEVLAKLLAKNFHRIIDNKQINPFDKTKLEDIIEQLRRTPAGLDADLACSIPMGIAFHHAVVLGLTIDEREIIENAYRANIIRVIVCTSTLSTGVNLPARLVIIRSPLQNGRCIDLSTYLQMVGRAGRKGYDDYAESILICSKKEVALVQKMFEQQKTKPVNSCFFEIETHTSFKQALLEIISSGKANTKEQIISYIKSTFFYICTNSNKITIDEQSTIDKCLNWLCHNELIHCIDKENIINETNLRYEPTQLALAIINSSINPDDGLKLVVELNKAQRNLCLENDLHLIYLIIPQHLINSMLTTLDWNVFHTVWPTGAVEQHVAHLVGVNSMIVYKKAASLRIEKREYEEKLDGPRYARFFIALILSDLLLEKNMCDIIKKYQCTKSFVQQLQQTSARFTCIVQIFAEHLSWNNLKQLLNSFQSRLNFGIKQELCELVRISILNAYRARQLYSDGFTTIASLANGDVYEIERSIQKAVPFQTAAQQLADERVGQVRRDQYCIFVPGRPALTNAQAAREIIEEAKILLQHDLQAMGFGIVIQKPQNDNQDEHISNSDTDSDEEEENENECDNFSSKLSSTIQFPCLLNDKNINIRNAYVDGKYICSEFILMIEHKETIAISCFTKKIAKKISDPNVFHINNQEELYLQYVACAFSIHKVYIIDVAEDEQYFQQHRMSALIHIREKLMNRKHNVIVFNALHTLFILSSYLAIPRVYVRIIDLQVCAWLKQDPIEFDRISTWIEEHHSVLQFDVSLDTYKNDNHRKMAYLKIAGEVLLYASIIPIIEQQMNKINLWNYYITIEMPTLNIILQMLLNGILIDHEELINAREDLLTLMNKLELQAYRLVKRRFKMNRQKDLIKILYGELHLPIQRTPHGHICLKKSYLNVLANKHPLPKLITEYRQVQSALDRCIDHFEQYINQPNKPQSLQRLRREASWQTERTYAYCHFLTTTGRMIIINPPLQHIPKRFFIQSLQKESIVGLRKMIVARTGFQLVSFDYSQLELRILAHLSNDEKLKTRLIDNTDFFISLASDLLKKPEQEITREQRQNAKQICYGILYGMSKETFARETQMNINEAEEFIENFYKTFPIMTQYLDDIKRHVLELGYVQSIYGRPLYFDLNHMTSNEIIKARMERQAINFIIQASACDIMKVAMERINQTLDRMFPFDLKIRPTPIRPVYLVLQIHDELIFEIEISLRTNEIINIIHHAMEKNDHINLLLPVQIKSGDNWESMISVV</sequence>
<dbReference type="InterPro" id="IPR043502">
    <property type="entry name" value="DNA/RNA_pol_sf"/>
</dbReference>
<keyword evidence="6" id="KW-0539">Nucleus</keyword>
<dbReference type="Gene3D" id="1.10.150.20">
    <property type="entry name" value="5' to 3' exonuclease, C-terminal subdomain"/>
    <property type="match status" value="1"/>
</dbReference>
<dbReference type="GO" id="GO:0006261">
    <property type="term" value="P:DNA-templated DNA replication"/>
    <property type="evidence" value="ECO:0007669"/>
    <property type="project" value="InterPro"/>
</dbReference>
<dbReference type="Gene3D" id="3.40.50.300">
    <property type="entry name" value="P-loop containing nucleotide triphosphate hydrolases"/>
    <property type="match status" value="2"/>
</dbReference>
<dbReference type="CDD" id="cd18795">
    <property type="entry name" value="SF2_C_Ski2"/>
    <property type="match status" value="1"/>
</dbReference>
<evidence type="ECO:0000259" key="9">
    <source>
        <dbReference type="PROSITE" id="PS51194"/>
    </source>
</evidence>
<dbReference type="InterPro" id="IPR011545">
    <property type="entry name" value="DEAD/DEAH_box_helicase_dom"/>
</dbReference>
<dbReference type="GO" id="GO:0005634">
    <property type="term" value="C:nucleus"/>
    <property type="evidence" value="ECO:0007669"/>
    <property type="project" value="UniProtKB-SubCell"/>
</dbReference>
<proteinExistence type="predicted"/>
<feature type="domain" description="Helicase ATP-binding" evidence="8">
    <location>
        <begin position="73"/>
        <end position="249"/>
    </location>
</feature>
<dbReference type="Pfam" id="PF20470">
    <property type="entry name" value="HTH_61"/>
    <property type="match status" value="1"/>
</dbReference>
<dbReference type="SUPFAM" id="SSF56672">
    <property type="entry name" value="DNA/RNA polymerases"/>
    <property type="match status" value="1"/>
</dbReference>
<name>A0A814A7G2_9BILA</name>
<dbReference type="CDD" id="cd18026">
    <property type="entry name" value="DEXHc_POLQ-like"/>
    <property type="match status" value="1"/>
</dbReference>
<gene>
    <name evidence="10" type="ORF">ZHD862_LOCUS7775</name>
</gene>
<keyword evidence="2" id="KW-0547">Nucleotide-binding</keyword>
<dbReference type="FunFam" id="1.10.150.20:FF:000002">
    <property type="entry name" value="DNA polymerase I"/>
    <property type="match status" value="1"/>
</dbReference>
<dbReference type="PRINTS" id="PR00868">
    <property type="entry name" value="DNAPOLI"/>
</dbReference>
<dbReference type="SMART" id="SM00490">
    <property type="entry name" value="HELICc"/>
    <property type="match status" value="1"/>
</dbReference>
<evidence type="ECO:0000313" key="11">
    <source>
        <dbReference type="Proteomes" id="UP000663864"/>
    </source>
</evidence>
<dbReference type="GO" id="GO:0003677">
    <property type="term" value="F:DNA binding"/>
    <property type="evidence" value="ECO:0007669"/>
    <property type="project" value="InterPro"/>
</dbReference>
<dbReference type="PROSITE" id="PS51194">
    <property type="entry name" value="HELICASE_CTER"/>
    <property type="match status" value="1"/>
</dbReference>
<dbReference type="GO" id="GO:0097681">
    <property type="term" value="P:double-strand break repair via alternative nonhomologous end joining"/>
    <property type="evidence" value="ECO:0007669"/>
    <property type="project" value="TreeGrafter"/>
</dbReference>
<evidence type="ECO:0000256" key="2">
    <source>
        <dbReference type="ARBA" id="ARBA00022741"/>
    </source>
</evidence>
<protein>
    <recommendedName>
        <fullName evidence="12">DNA-directed DNA polymerase</fullName>
    </recommendedName>
</protein>
<evidence type="ECO:0000256" key="4">
    <source>
        <dbReference type="ARBA" id="ARBA00022840"/>
    </source>
</evidence>
<keyword evidence="5" id="KW-0234">DNA repair</keyword>
<dbReference type="Proteomes" id="UP000663864">
    <property type="component" value="Unassembled WGS sequence"/>
</dbReference>
<dbReference type="Gene3D" id="1.20.1060.10">
    <property type="entry name" value="Taq DNA Polymerase, Chain T, domain 4"/>
    <property type="match status" value="1"/>
</dbReference>
<evidence type="ECO:0000256" key="5">
    <source>
        <dbReference type="ARBA" id="ARBA00023204"/>
    </source>
</evidence>
<evidence type="ECO:0008006" key="12">
    <source>
        <dbReference type="Google" id="ProtNLM"/>
    </source>
</evidence>
<dbReference type="InterPro" id="IPR048960">
    <property type="entry name" value="POLQ-like_helical"/>
</dbReference>
<dbReference type="SUPFAM" id="SSF52540">
    <property type="entry name" value="P-loop containing nucleoside triphosphate hydrolases"/>
    <property type="match status" value="1"/>
</dbReference>
<evidence type="ECO:0000259" key="8">
    <source>
        <dbReference type="PROSITE" id="PS51192"/>
    </source>
</evidence>
<evidence type="ECO:0000256" key="3">
    <source>
        <dbReference type="ARBA" id="ARBA00022763"/>
    </source>
</evidence>
<dbReference type="Gene3D" id="1.10.3380.20">
    <property type="match status" value="1"/>
</dbReference>
<dbReference type="FunFam" id="3.40.50.300:FF:000813">
    <property type="entry name" value="helicase POLQ-like isoform X1"/>
    <property type="match status" value="1"/>
</dbReference>
<feature type="domain" description="Helicase C-terminal" evidence="9">
    <location>
        <begin position="289"/>
        <end position="486"/>
    </location>
</feature>
<dbReference type="GO" id="GO:0005524">
    <property type="term" value="F:ATP binding"/>
    <property type="evidence" value="ECO:0007669"/>
    <property type="project" value="UniProtKB-KW"/>
</dbReference>
<keyword evidence="3" id="KW-0227">DNA damage</keyword>
<dbReference type="Pfam" id="PF00270">
    <property type="entry name" value="DEAD"/>
    <property type="match status" value="1"/>
</dbReference>
<dbReference type="InterPro" id="IPR046931">
    <property type="entry name" value="HTH_61"/>
</dbReference>
<dbReference type="PANTHER" id="PTHR10133:SF62">
    <property type="entry name" value="DNA POLYMERASE THETA"/>
    <property type="match status" value="1"/>
</dbReference>
<comment type="caution">
    <text evidence="10">The sequence shown here is derived from an EMBL/GenBank/DDBJ whole genome shotgun (WGS) entry which is preliminary data.</text>
</comment>
<dbReference type="Pfam" id="PF21099">
    <property type="entry name" value="POLQ_helical"/>
    <property type="match status" value="1"/>
</dbReference>
<evidence type="ECO:0000256" key="6">
    <source>
        <dbReference type="ARBA" id="ARBA00023242"/>
    </source>
</evidence>
<dbReference type="Gene3D" id="3.30.70.370">
    <property type="match status" value="1"/>
</dbReference>
<accession>A0A814A7G2</accession>
<comment type="subcellular location">
    <subcellularLocation>
        <location evidence="1">Nucleus</location>
    </subcellularLocation>
</comment>
<dbReference type="InterPro" id="IPR014001">
    <property type="entry name" value="Helicase_ATP-bd"/>
</dbReference>
<dbReference type="InterPro" id="IPR027417">
    <property type="entry name" value="P-loop_NTPase"/>
</dbReference>
<dbReference type="SMART" id="SM00482">
    <property type="entry name" value="POLAc"/>
    <property type="match status" value="1"/>
</dbReference>
<evidence type="ECO:0000256" key="1">
    <source>
        <dbReference type="ARBA" id="ARBA00004123"/>
    </source>
</evidence>
<dbReference type="PROSITE" id="PS51192">
    <property type="entry name" value="HELICASE_ATP_BIND_1"/>
    <property type="match status" value="1"/>
</dbReference>
<dbReference type="InterPro" id="IPR002298">
    <property type="entry name" value="DNA_polymerase_A"/>
</dbReference>
<evidence type="ECO:0000313" key="10">
    <source>
        <dbReference type="EMBL" id="CAF0908705.1"/>
    </source>
</evidence>
<keyword evidence="4" id="KW-0067">ATP-binding</keyword>
<dbReference type="GO" id="GO:0003887">
    <property type="term" value="F:DNA-directed DNA polymerase activity"/>
    <property type="evidence" value="ECO:0007669"/>
    <property type="project" value="InterPro"/>
</dbReference>
<dbReference type="Pfam" id="PF00271">
    <property type="entry name" value="Helicase_C"/>
    <property type="match status" value="1"/>
</dbReference>
<organism evidence="10 11">
    <name type="scientific">Rotaria sordida</name>
    <dbReference type="NCBI Taxonomy" id="392033"/>
    <lineage>
        <taxon>Eukaryota</taxon>
        <taxon>Metazoa</taxon>
        <taxon>Spiralia</taxon>
        <taxon>Gnathifera</taxon>
        <taxon>Rotifera</taxon>
        <taxon>Eurotatoria</taxon>
        <taxon>Bdelloidea</taxon>
        <taxon>Philodinida</taxon>
        <taxon>Philodinidae</taxon>
        <taxon>Rotaria</taxon>
    </lineage>
</organism>
<dbReference type="SMART" id="SM00487">
    <property type="entry name" value="DEXDc"/>
    <property type="match status" value="1"/>
</dbReference>
<dbReference type="SUPFAM" id="SSF158702">
    <property type="entry name" value="Sec63 N-terminal domain-like"/>
    <property type="match status" value="1"/>
</dbReference>
<dbReference type="Pfam" id="PF00476">
    <property type="entry name" value="DNA_pol_A"/>
    <property type="match status" value="1"/>
</dbReference>
<reference evidence="10" key="1">
    <citation type="submission" date="2021-02" db="EMBL/GenBank/DDBJ databases">
        <authorList>
            <person name="Nowell W R."/>
        </authorList>
    </citation>
    <scope>NUCLEOTIDE SEQUENCE</scope>
</reference>
<dbReference type="EMBL" id="CAJNOT010000241">
    <property type="protein sequence ID" value="CAF0908705.1"/>
    <property type="molecule type" value="Genomic_DNA"/>
</dbReference>
<evidence type="ECO:0000256" key="7">
    <source>
        <dbReference type="SAM" id="MobiDB-lite"/>
    </source>
</evidence>
<feature type="region of interest" description="Disordered" evidence="7">
    <location>
        <begin position="860"/>
        <end position="887"/>
    </location>
</feature>
<feature type="compositionally biased region" description="Acidic residues" evidence="7">
    <location>
        <begin position="872"/>
        <end position="884"/>
    </location>
</feature>
<dbReference type="InterPro" id="IPR001098">
    <property type="entry name" value="DNA-dir_DNA_pol_A_palm_dom"/>
</dbReference>
<dbReference type="InterPro" id="IPR001650">
    <property type="entry name" value="Helicase_C-like"/>
</dbReference>